<feature type="region of interest" description="Disordered" evidence="1">
    <location>
        <begin position="420"/>
        <end position="443"/>
    </location>
</feature>
<reference evidence="2" key="1">
    <citation type="submission" date="2023-10" db="EMBL/GenBank/DDBJ databases">
        <authorList>
            <person name="Chen Y."/>
            <person name="Shah S."/>
            <person name="Dougan E. K."/>
            <person name="Thang M."/>
            <person name="Chan C."/>
        </authorList>
    </citation>
    <scope>NUCLEOTIDE SEQUENCE [LARGE SCALE GENOMIC DNA]</scope>
</reference>
<dbReference type="Proteomes" id="UP001189429">
    <property type="component" value="Unassembled WGS sequence"/>
</dbReference>
<sequence>MALPCPSRAYPDNKPRGLARQRDPDDWKLRSPWKVHGTNDNKETFRYTNEATGDLVINRVPRYGQKLLQTAQVFKDIANGPLTGSVAMNMTLQQLWDNQNGADKLRAGGSHPGSSNDTLAPTATNPIAMWRDFGPRLCAEGNPMGDRCNRCNCPGIIYRDSSEWADVFDQFPPRTNEVITAEGPHYPEAHNTSAFAPQAPVIRASVGTPYKTEARQTEPTDKETTGTDHARPPRYNAPPSFIPQRSISGESPRGTEDAPPRAKADGCFPIATLFRTALGHPGGNVNRVRAAYQDWTLEDKYKDICFTIEQGESIRITWIEPLPSPMAWNPTVYWALGEHTSDDATHQAHETREKPQLQLLQTEKIDPNRMIDYMVYITSTADAIVSLRLVMETEDLDDYPRIVLDIVHRAIFCERTAGRRALPEGPSPEADTGFGEGTHDNHQ</sequence>
<evidence type="ECO:0000256" key="1">
    <source>
        <dbReference type="SAM" id="MobiDB-lite"/>
    </source>
</evidence>
<accession>A0ABN9QDR9</accession>
<name>A0ABN9QDR9_9DINO</name>
<evidence type="ECO:0000313" key="3">
    <source>
        <dbReference type="Proteomes" id="UP001189429"/>
    </source>
</evidence>
<evidence type="ECO:0000313" key="2">
    <source>
        <dbReference type="EMBL" id="CAK0803142.1"/>
    </source>
</evidence>
<dbReference type="EMBL" id="CAUYUJ010002958">
    <property type="protein sequence ID" value="CAK0803142.1"/>
    <property type="molecule type" value="Genomic_DNA"/>
</dbReference>
<comment type="caution">
    <text evidence="2">The sequence shown here is derived from an EMBL/GenBank/DDBJ whole genome shotgun (WGS) entry which is preliminary data.</text>
</comment>
<organism evidence="2 3">
    <name type="scientific">Prorocentrum cordatum</name>
    <dbReference type="NCBI Taxonomy" id="2364126"/>
    <lineage>
        <taxon>Eukaryota</taxon>
        <taxon>Sar</taxon>
        <taxon>Alveolata</taxon>
        <taxon>Dinophyceae</taxon>
        <taxon>Prorocentrales</taxon>
        <taxon>Prorocentraceae</taxon>
        <taxon>Prorocentrum</taxon>
    </lineage>
</organism>
<feature type="region of interest" description="Disordered" evidence="1">
    <location>
        <begin position="1"/>
        <end position="25"/>
    </location>
</feature>
<protein>
    <submittedName>
        <fullName evidence="2">Uncharacterized protein</fullName>
    </submittedName>
</protein>
<feature type="compositionally biased region" description="Basic and acidic residues" evidence="1">
    <location>
        <begin position="212"/>
        <end position="231"/>
    </location>
</feature>
<feature type="region of interest" description="Disordered" evidence="1">
    <location>
        <begin position="210"/>
        <end position="264"/>
    </location>
</feature>
<feature type="compositionally biased region" description="Basic and acidic residues" evidence="1">
    <location>
        <begin position="11"/>
        <end position="25"/>
    </location>
</feature>
<proteinExistence type="predicted"/>
<feature type="compositionally biased region" description="Basic and acidic residues" evidence="1">
    <location>
        <begin position="253"/>
        <end position="264"/>
    </location>
</feature>
<keyword evidence="3" id="KW-1185">Reference proteome</keyword>
<gene>
    <name evidence="2" type="ORF">PCOR1329_LOCUS10429</name>
</gene>